<dbReference type="InterPro" id="IPR036452">
    <property type="entry name" value="Ribo_hydro-like"/>
</dbReference>
<evidence type="ECO:0000313" key="4">
    <source>
        <dbReference type="EMBL" id="GGF35476.1"/>
    </source>
</evidence>
<accession>A0A917BBH3</accession>
<dbReference type="PANTHER" id="PTHR12304">
    <property type="entry name" value="INOSINE-URIDINE PREFERRING NUCLEOSIDE HYDROLASE"/>
    <property type="match status" value="1"/>
</dbReference>
<comment type="caution">
    <text evidence="4">The sequence shown here is derived from an EMBL/GenBank/DDBJ whole genome shotgun (WGS) entry which is preliminary data.</text>
</comment>
<keyword evidence="2" id="KW-0326">Glycosidase</keyword>
<dbReference type="GO" id="GO:0005829">
    <property type="term" value="C:cytosol"/>
    <property type="evidence" value="ECO:0007669"/>
    <property type="project" value="TreeGrafter"/>
</dbReference>
<protein>
    <submittedName>
        <fullName evidence="4">Inosine-uridine preferring nucleoside hydrolase</fullName>
    </submittedName>
</protein>
<reference evidence="4 5" key="1">
    <citation type="journal article" date="2014" name="Int. J. Syst. Evol. Microbiol.">
        <title>Complete genome sequence of Corynebacterium casei LMG S-19264T (=DSM 44701T), isolated from a smear-ripened cheese.</title>
        <authorList>
            <consortium name="US DOE Joint Genome Institute (JGI-PGF)"/>
            <person name="Walter F."/>
            <person name="Albersmeier A."/>
            <person name="Kalinowski J."/>
            <person name="Ruckert C."/>
        </authorList>
    </citation>
    <scope>NUCLEOTIDE SEQUENCE [LARGE SCALE GENOMIC DNA]</scope>
    <source>
        <strain evidence="4 5">CGMCC 1.12976</strain>
    </source>
</reference>
<dbReference type="SUPFAM" id="SSF53590">
    <property type="entry name" value="Nucleoside hydrolase"/>
    <property type="match status" value="1"/>
</dbReference>
<proteinExistence type="predicted"/>
<name>A0A917BBH3_9MICO</name>
<dbReference type="InterPro" id="IPR001910">
    <property type="entry name" value="Inosine/uridine_hydrolase_dom"/>
</dbReference>
<dbReference type="Pfam" id="PF01156">
    <property type="entry name" value="IU_nuc_hydro"/>
    <property type="match status" value="1"/>
</dbReference>
<dbReference type="AlphaFoldDB" id="A0A917BBH3"/>
<evidence type="ECO:0000313" key="5">
    <source>
        <dbReference type="Proteomes" id="UP000598775"/>
    </source>
</evidence>
<dbReference type="GO" id="GO:0008477">
    <property type="term" value="F:purine nucleosidase activity"/>
    <property type="evidence" value="ECO:0007669"/>
    <property type="project" value="TreeGrafter"/>
</dbReference>
<dbReference type="GO" id="GO:0006152">
    <property type="term" value="P:purine nucleoside catabolic process"/>
    <property type="evidence" value="ECO:0007669"/>
    <property type="project" value="TreeGrafter"/>
</dbReference>
<organism evidence="4 5">
    <name type="scientific">Subtercola lobariae</name>
    <dbReference type="NCBI Taxonomy" id="1588641"/>
    <lineage>
        <taxon>Bacteria</taxon>
        <taxon>Bacillati</taxon>
        <taxon>Actinomycetota</taxon>
        <taxon>Actinomycetes</taxon>
        <taxon>Micrococcales</taxon>
        <taxon>Microbacteriaceae</taxon>
        <taxon>Subtercola</taxon>
    </lineage>
</organism>
<dbReference type="RefSeq" id="WP_188679793.1">
    <property type="nucleotide sequence ID" value="NZ_BMGP01000006.1"/>
</dbReference>
<sequence length="328" mass="34756">MNIITRRVIVDTDTGIDDALALLYLAAQAEVELVGVTAVYGNCVIDDSVRNIWYVLGLAGRGTTPIARGAAAPLKADPHIAHYVHGYDGLGDVLSVDDRPMPSAPTLLTQTAAEFLVDEARAHPGEIELLTLGPLTNVALALQLEPTLLTLFRSITIMGGSGPFPAPGISDMFDANIQNDADAARLVFAAPANRRLMVGVNATAQAITDEQDLVALHRSGTLTGEFAASILESYLDFYRLAWGRRVSPVHDGLAAALMLHPEWIAASVTGPANVTHDGFTTRGRIMQTAEGRAVPWPIEPVGDTIAVTAVHPSFVPAFIESLIRGGAL</sequence>
<dbReference type="InterPro" id="IPR023186">
    <property type="entry name" value="IUNH"/>
</dbReference>
<dbReference type="PANTHER" id="PTHR12304:SF4">
    <property type="entry name" value="URIDINE NUCLEOSIDASE"/>
    <property type="match status" value="1"/>
</dbReference>
<evidence type="ECO:0000256" key="2">
    <source>
        <dbReference type="ARBA" id="ARBA00023295"/>
    </source>
</evidence>
<evidence type="ECO:0000256" key="1">
    <source>
        <dbReference type="ARBA" id="ARBA00022801"/>
    </source>
</evidence>
<keyword evidence="1 4" id="KW-0378">Hydrolase</keyword>
<keyword evidence="5" id="KW-1185">Reference proteome</keyword>
<feature type="domain" description="Inosine/uridine-preferring nucleoside hydrolase" evidence="3">
    <location>
        <begin position="8"/>
        <end position="291"/>
    </location>
</feature>
<dbReference type="Gene3D" id="3.90.245.10">
    <property type="entry name" value="Ribonucleoside hydrolase-like"/>
    <property type="match status" value="1"/>
</dbReference>
<dbReference type="EMBL" id="BMGP01000006">
    <property type="protein sequence ID" value="GGF35476.1"/>
    <property type="molecule type" value="Genomic_DNA"/>
</dbReference>
<dbReference type="Proteomes" id="UP000598775">
    <property type="component" value="Unassembled WGS sequence"/>
</dbReference>
<evidence type="ECO:0000259" key="3">
    <source>
        <dbReference type="Pfam" id="PF01156"/>
    </source>
</evidence>
<gene>
    <name evidence="4" type="ORF">GCM10011399_30610</name>
</gene>